<protein>
    <recommendedName>
        <fullName evidence="3">F-box domain-containing protein</fullName>
    </recommendedName>
</protein>
<dbReference type="OrthoDB" id="3232239at2759"/>
<proteinExistence type="predicted"/>
<gene>
    <name evidence="1" type="ORF">SISSUDRAFT_1060836</name>
</gene>
<evidence type="ECO:0008006" key="3">
    <source>
        <dbReference type="Google" id="ProtNLM"/>
    </source>
</evidence>
<keyword evidence="2" id="KW-1185">Reference proteome</keyword>
<dbReference type="EMBL" id="KV428041">
    <property type="protein sequence ID" value="KZT39775.1"/>
    <property type="molecule type" value="Genomic_DNA"/>
</dbReference>
<dbReference type="AlphaFoldDB" id="A0A166END9"/>
<accession>A0A166END9</accession>
<reference evidence="1 2" key="1">
    <citation type="journal article" date="2016" name="Mol. Biol. Evol.">
        <title>Comparative Genomics of Early-Diverging Mushroom-Forming Fungi Provides Insights into the Origins of Lignocellulose Decay Capabilities.</title>
        <authorList>
            <person name="Nagy L.G."/>
            <person name="Riley R."/>
            <person name="Tritt A."/>
            <person name="Adam C."/>
            <person name="Daum C."/>
            <person name="Floudas D."/>
            <person name="Sun H."/>
            <person name="Yadav J.S."/>
            <person name="Pangilinan J."/>
            <person name="Larsson K.H."/>
            <person name="Matsuura K."/>
            <person name="Barry K."/>
            <person name="Labutti K."/>
            <person name="Kuo R."/>
            <person name="Ohm R.A."/>
            <person name="Bhattacharya S.S."/>
            <person name="Shirouzu T."/>
            <person name="Yoshinaga Y."/>
            <person name="Martin F.M."/>
            <person name="Grigoriev I.V."/>
            <person name="Hibbett D.S."/>
        </authorList>
    </citation>
    <scope>NUCLEOTIDE SEQUENCE [LARGE SCALE GENOMIC DNA]</scope>
    <source>
        <strain evidence="1 2">HHB10207 ss-3</strain>
    </source>
</reference>
<organism evidence="1 2">
    <name type="scientific">Sistotremastrum suecicum HHB10207 ss-3</name>
    <dbReference type="NCBI Taxonomy" id="1314776"/>
    <lineage>
        <taxon>Eukaryota</taxon>
        <taxon>Fungi</taxon>
        <taxon>Dikarya</taxon>
        <taxon>Basidiomycota</taxon>
        <taxon>Agaricomycotina</taxon>
        <taxon>Agaricomycetes</taxon>
        <taxon>Sistotremastrales</taxon>
        <taxon>Sistotremastraceae</taxon>
        <taxon>Sistotremastrum</taxon>
    </lineage>
</organism>
<dbReference type="Proteomes" id="UP000076798">
    <property type="component" value="Unassembled WGS sequence"/>
</dbReference>
<evidence type="ECO:0000313" key="1">
    <source>
        <dbReference type="EMBL" id="KZT39775.1"/>
    </source>
</evidence>
<sequence>MAQKRPVRGRAVVRTDEILNVQRPTLPPELLRLIVEEVASSHWDSNARRRELYNLLFVSRVFKDEAERLLYRNIQLTSGTPALGQISDALENRTRLVHSLRVDGYADLLGRRGRSFNSHVLSMPLHRMDCLRSLSITQAATWIPAPQLFSFLKDAIQENTLVEFRTSAQVDEDGFSFLSRQKMITHLQVSGFRPGLHDALLQSPPLLPRLQRLRMFCFTSSELSQFVSERPISILHLGSLYGLPGYWSSFAARLQVLDISKFSCHEEATPTKLIRDVVSTAINLRFFACFSLFYLYTREWLPVLLFRYGRQPAIMSTGHEEFVQLVNTLGNLHDLVFLETLTVKVGAPFVPPMDVLDLPGLINAPQLKRIFVTQNVIDSDETAASRHELCYTKAGSWVCREHKQDRDQWFSAQISRC</sequence>
<name>A0A166END9_9AGAM</name>
<evidence type="ECO:0000313" key="2">
    <source>
        <dbReference type="Proteomes" id="UP000076798"/>
    </source>
</evidence>